<dbReference type="eggNOG" id="ENOG502R9ZT">
    <property type="taxonomic scope" value="Eukaryota"/>
</dbReference>
<dbReference type="CTD" id="188086"/>
<evidence type="ECO:0000313" key="9">
    <source>
        <dbReference type="WormBase" id="T05A7.8"/>
    </source>
</evidence>
<dbReference type="FunCoup" id="Q22209">
    <property type="interactions" value="162"/>
</dbReference>
<keyword evidence="3 6" id="KW-0812">Transmembrane</keyword>
<evidence type="ECO:0000256" key="3">
    <source>
        <dbReference type="ARBA" id="ARBA00022692"/>
    </source>
</evidence>
<gene>
    <name evidence="7 9" type="primary">sre-40</name>
    <name evidence="7" type="ORF">CELE_T05A7.8</name>
    <name evidence="9" type="ORF">T05A7.8</name>
</gene>
<dbReference type="InterPro" id="IPR004151">
    <property type="entry name" value="7TM_GPCR_serpentine_rcpt_Sre"/>
</dbReference>
<dbReference type="PhylomeDB" id="Q22209"/>
<evidence type="ECO:0000256" key="5">
    <source>
        <dbReference type="ARBA" id="ARBA00023136"/>
    </source>
</evidence>
<protein>
    <submittedName>
        <fullName evidence="7">Serpentine Receptor, class E (Epsilon)</fullName>
    </submittedName>
</protein>
<keyword evidence="7" id="KW-0675">Receptor</keyword>
<dbReference type="EMBL" id="BX284602">
    <property type="protein sequence ID" value="CCD69226.1"/>
    <property type="molecule type" value="Genomic_DNA"/>
</dbReference>
<dbReference type="InParanoid" id="Q22209"/>
<feature type="transmembrane region" description="Helical" evidence="6">
    <location>
        <begin position="127"/>
        <end position="151"/>
    </location>
</feature>
<evidence type="ECO:0000256" key="1">
    <source>
        <dbReference type="ARBA" id="ARBA00004141"/>
    </source>
</evidence>
<dbReference type="GeneID" id="188086"/>
<proteinExistence type="inferred from homology"/>
<dbReference type="OMA" id="PYQKGWI"/>
<keyword evidence="8" id="KW-1185">Reference proteome</keyword>
<sequence length="363" mass="42517">MIFLVNNSTETYFFPIFLMNYKRDMGPFAILMLTVEMLCFMLGIILTIRGCMVISETRVFNRNLNYILCTILLQFFENVIGRLLIMPYQKGWILLPGNDHTKIYSEFTTNTTSEMIIIEKTLWDVPYLFIGSVMLTHYMAFSVTCMIGITFERSLATYWINDYEKKDRPGVYIFAIVFIQTFTALVAYSAWNLWLSVYIWLLTGILLLIVNFGLFGYIWYWNIRVHRIHDNSIMTQSKYTLQARFQARENARGLEFTRLAVIVITMALLFECTIFVLQYYNFFQEYEIFLYYAIDWVNAGNTVAIVPLTVALEPVWRRKFFGNIRHSCPKTSKSSAIVDVIKGSKTTDVDTEEYFSQLSKAWA</sequence>
<evidence type="ECO:0000256" key="4">
    <source>
        <dbReference type="ARBA" id="ARBA00022989"/>
    </source>
</evidence>
<dbReference type="Pfam" id="PF03125">
    <property type="entry name" value="Sre"/>
    <property type="match status" value="1"/>
</dbReference>
<feature type="transmembrane region" description="Helical" evidence="6">
    <location>
        <begin position="289"/>
        <end position="312"/>
    </location>
</feature>
<feature type="transmembrane region" description="Helical" evidence="6">
    <location>
        <begin position="171"/>
        <end position="191"/>
    </location>
</feature>
<dbReference type="OrthoDB" id="5854674at2759"/>
<reference evidence="7 8" key="1">
    <citation type="journal article" date="1998" name="Science">
        <title>Genome sequence of the nematode C. elegans: a platform for investigating biology.</title>
        <authorList>
            <consortium name="The C. elegans sequencing consortium"/>
            <person name="Sulson J.E."/>
            <person name="Waterston R."/>
        </authorList>
    </citation>
    <scope>NUCLEOTIDE SEQUENCE [LARGE SCALE GENOMIC DNA]</scope>
    <source>
        <strain evidence="7 8">Bristol N2</strain>
    </source>
</reference>
<feature type="transmembrane region" description="Helical" evidence="6">
    <location>
        <begin position="28"/>
        <end position="52"/>
    </location>
</feature>
<feature type="transmembrane region" description="Helical" evidence="6">
    <location>
        <begin position="256"/>
        <end position="277"/>
    </location>
</feature>
<keyword evidence="4 6" id="KW-1133">Transmembrane helix</keyword>
<dbReference type="RefSeq" id="NP_494830.2">
    <property type="nucleotide sequence ID" value="NM_062429.3"/>
</dbReference>
<dbReference type="KEGG" id="cel:CELE_T05A7.8"/>
<dbReference type="AlphaFoldDB" id="Q22209"/>
<evidence type="ECO:0000256" key="2">
    <source>
        <dbReference type="ARBA" id="ARBA00006803"/>
    </source>
</evidence>
<evidence type="ECO:0000256" key="6">
    <source>
        <dbReference type="SAM" id="Phobius"/>
    </source>
</evidence>
<dbReference type="PIR" id="T16806">
    <property type="entry name" value="T16806"/>
</dbReference>
<feature type="transmembrane region" description="Helical" evidence="6">
    <location>
        <begin position="197"/>
        <end position="220"/>
    </location>
</feature>
<dbReference type="PaxDb" id="6239-T05A7.8"/>
<evidence type="ECO:0000313" key="8">
    <source>
        <dbReference type="Proteomes" id="UP000001940"/>
    </source>
</evidence>
<dbReference type="AGR" id="WB:WBGene00020225"/>
<name>Q22209_CAEEL</name>
<feature type="transmembrane region" description="Helical" evidence="6">
    <location>
        <begin position="64"/>
        <end position="85"/>
    </location>
</feature>
<dbReference type="PANTHER" id="PTHR47631:SF4">
    <property type="entry name" value="SERPENTINE RECEPTOR, CLASS E (EPSILON)"/>
    <property type="match status" value="1"/>
</dbReference>
<accession>Q22209</accession>
<dbReference type="PANTHER" id="PTHR47631">
    <property type="entry name" value="SERPENTINE RECEPTOR, CLASS E (EPSILON)-RELATED"/>
    <property type="match status" value="1"/>
</dbReference>
<organism evidence="7 8">
    <name type="scientific">Caenorhabditis elegans</name>
    <dbReference type="NCBI Taxonomy" id="6239"/>
    <lineage>
        <taxon>Eukaryota</taxon>
        <taxon>Metazoa</taxon>
        <taxon>Ecdysozoa</taxon>
        <taxon>Nematoda</taxon>
        <taxon>Chromadorea</taxon>
        <taxon>Rhabditida</taxon>
        <taxon>Rhabditina</taxon>
        <taxon>Rhabditomorpha</taxon>
        <taxon>Rhabditoidea</taxon>
        <taxon>Rhabditidae</taxon>
        <taxon>Peloderinae</taxon>
        <taxon>Caenorhabditis</taxon>
    </lineage>
</organism>
<dbReference type="HOGENOM" id="CLU_063305_1_0_1"/>
<comment type="subcellular location">
    <subcellularLocation>
        <location evidence="1">Membrane</location>
        <topology evidence="1">Multi-pass membrane protein</topology>
    </subcellularLocation>
</comment>
<dbReference type="Proteomes" id="UP000001940">
    <property type="component" value="Chromosome II"/>
</dbReference>
<dbReference type="GO" id="GO:0016020">
    <property type="term" value="C:membrane"/>
    <property type="evidence" value="ECO:0007669"/>
    <property type="project" value="UniProtKB-SubCell"/>
</dbReference>
<comment type="similarity">
    <text evidence="2">Belongs to the nematode receptor-like protein sre family.</text>
</comment>
<keyword evidence="5 6" id="KW-0472">Membrane</keyword>
<dbReference type="UCSC" id="T05A7.8">
    <property type="organism name" value="c. elegans"/>
</dbReference>
<evidence type="ECO:0000313" key="7">
    <source>
        <dbReference type="EMBL" id="CCD69226.1"/>
    </source>
</evidence>
<dbReference type="GO" id="GO:0007606">
    <property type="term" value="P:sensory perception of chemical stimulus"/>
    <property type="evidence" value="ECO:0007669"/>
    <property type="project" value="InterPro"/>
</dbReference>
<dbReference type="WormBase" id="T05A7.8">
    <property type="protein sequence ID" value="CE38099"/>
    <property type="gene ID" value="WBGene00020225"/>
    <property type="gene designation" value="sre-40"/>
</dbReference>